<dbReference type="OrthoDB" id="3526267at2"/>
<organism evidence="2 3">
    <name type="scientific">Propioniferax innocua</name>
    <dbReference type="NCBI Taxonomy" id="1753"/>
    <lineage>
        <taxon>Bacteria</taxon>
        <taxon>Bacillati</taxon>
        <taxon>Actinomycetota</taxon>
        <taxon>Actinomycetes</taxon>
        <taxon>Propionibacteriales</taxon>
        <taxon>Propionibacteriaceae</taxon>
        <taxon>Propioniferax</taxon>
    </lineage>
</organism>
<protein>
    <submittedName>
        <fullName evidence="2">DNA-binding MarR family transcriptional regulator</fullName>
    </submittedName>
</protein>
<dbReference type="GO" id="GO:0003677">
    <property type="term" value="F:DNA binding"/>
    <property type="evidence" value="ECO:0007669"/>
    <property type="project" value="UniProtKB-KW"/>
</dbReference>
<dbReference type="PROSITE" id="PS50995">
    <property type="entry name" value="HTH_MARR_2"/>
    <property type="match status" value="1"/>
</dbReference>
<dbReference type="Proteomes" id="UP000316196">
    <property type="component" value="Unassembled WGS sequence"/>
</dbReference>
<dbReference type="EMBL" id="VFOR01000001">
    <property type="protein sequence ID" value="TQL62724.1"/>
    <property type="molecule type" value="Genomic_DNA"/>
</dbReference>
<dbReference type="Gene3D" id="1.10.10.10">
    <property type="entry name" value="Winged helix-like DNA-binding domain superfamily/Winged helix DNA-binding domain"/>
    <property type="match status" value="1"/>
</dbReference>
<evidence type="ECO:0000313" key="2">
    <source>
        <dbReference type="EMBL" id="TQL62724.1"/>
    </source>
</evidence>
<dbReference type="GO" id="GO:0003700">
    <property type="term" value="F:DNA-binding transcription factor activity"/>
    <property type="evidence" value="ECO:0007669"/>
    <property type="project" value="InterPro"/>
</dbReference>
<feature type="domain" description="HTH marR-type" evidence="1">
    <location>
        <begin position="1"/>
        <end position="148"/>
    </location>
</feature>
<dbReference type="InterPro" id="IPR039422">
    <property type="entry name" value="MarR/SlyA-like"/>
</dbReference>
<dbReference type="InterPro" id="IPR036390">
    <property type="entry name" value="WH_DNA-bd_sf"/>
</dbReference>
<keyword evidence="3" id="KW-1185">Reference proteome</keyword>
<dbReference type="InterPro" id="IPR000835">
    <property type="entry name" value="HTH_MarR-typ"/>
</dbReference>
<name>A0A542ZQU2_9ACTN</name>
<dbReference type="Pfam" id="PF12802">
    <property type="entry name" value="MarR_2"/>
    <property type="match status" value="1"/>
</dbReference>
<dbReference type="SUPFAM" id="SSF46785">
    <property type="entry name" value="Winged helix' DNA-binding domain"/>
    <property type="match status" value="1"/>
</dbReference>
<dbReference type="InterPro" id="IPR036388">
    <property type="entry name" value="WH-like_DNA-bd_sf"/>
</dbReference>
<gene>
    <name evidence="2" type="ORF">FB460_0511</name>
</gene>
<evidence type="ECO:0000313" key="3">
    <source>
        <dbReference type="Proteomes" id="UP000316196"/>
    </source>
</evidence>
<dbReference type="PANTHER" id="PTHR33164">
    <property type="entry name" value="TRANSCRIPTIONAL REGULATOR, MARR FAMILY"/>
    <property type="match status" value="1"/>
</dbReference>
<evidence type="ECO:0000259" key="1">
    <source>
        <dbReference type="PROSITE" id="PS50995"/>
    </source>
</evidence>
<dbReference type="AlphaFoldDB" id="A0A542ZQU2"/>
<comment type="caution">
    <text evidence="2">The sequence shown here is derived from an EMBL/GenBank/DDBJ whole genome shotgun (WGS) entry which is preliminary data.</text>
</comment>
<dbReference type="RefSeq" id="WP_142092529.1">
    <property type="nucleotide sequence ID" value="NZ_BAAAMD010000001.1"/>
</dbReference>
<proteinExistence type="predicted"/>
<keyword evidence="2" id="KW-0238">DNA-binding</keyword>
<sequence length="152" mass="17308">MTDRPLLAENRTLDAWRRYFEASQLLITRLDEALRTETGSDLGEFNMLVSLAEAPERTLTLSALARRVVFSIPRMSYRVNQLLERGWVTKRACPNDGRASEVTLTDAGLERLRHVGSVHREHIAQIFDASLDLTEAETLAELTERMRARLTP</sequence>
<reference evidence="2 3" key="1">
    <citation type="submission" date="2019-06" db="EMBL/GenBank/DDBJ databases">
        <title>Sequencing the genomes of 1000 actinobacteria strains.</title>
        <authorList>
            <person name="Klenk H.-P."/>
        </authorList>
    </citation>
    <scope>NUCLEOTIDE SEQUENCE [LARGE SCALE GENOMIC DNA]</scope>
    <source>
        <strain evidence="2 3">DSM 8251</strain>
    </source>
</reference>
<dbReference type="SMART" id="SM00347">
    <property type="entry name" value="HTH_MARR"/>
    <property type="match status" value="1"/>
</dbReference>
<dbReference type="PANTHER" id="PTHR33164:SF99">
    <property type="entry name" value="MARR FAMILY REGULATORY PROTEIN"/>
    <property type="match status" value="1"/>
</dbReference>
<dbReference type="GO" id="GO:0006950">
    <property type="term" value="P:response to stress"/>
    <property type="evidence" value="ECO:0007669"/>
    <property type="project" value="TreeGrafter"/>
</dbReference>
<accession>A0A542ZQU2</accession>